<feature type="transmembrane region" description="Helical" evidence="1">
    <location>
        <begin position="85"/>
        <end position="104"/>
    </location>
</feature>
<dbReference type="OrthoDB" id="10653392at2759"/>
<dbReference type="Proteomes" id="UP000054843">
    <property type="component" value="Unassembled WGS sequence"/>
</dbReference>
<evidence type="ECO:0000313" key="4">
    <source>
        <dbReference type="Proteomes" id="UP000054843"/>
    </source>
</evidence>
<dbReference type="EMBL" id="JYDO01000110">
    <property type="protein sequence ID" value="KRZ70646.1"/>
    <property type="molecule type" value="Genomic_DNA"/>
</dbReference>
<keyword evidence="1" id="KW-1133">Transmembrane helix</keyword>
<evidence type="ECO:0000256" key="2">
    <source>
        <dbReference type="SAM" id="SignalP"/>
    </source>
</evidence>
<accession>A0A0V1MFN4</accession>
<evidence type="ECO:0000313" key="3">
    <source>
        <dbReference type="EMBL" id="KRZ70646.1"/>
    </source>
</evidence>
<protein>
    <submittedName>
        <fullName evidence="3">Uncharacterized protein</fullName>
    </submittedName>
</protein>
<keyword evidence="1" id="KW-0472">Membrane</keyword>
<keyword evidence="4" id="KW-1185">Reference proteome</keyword>
<sequence length="209" mass="23041">MPSVNRLRWWVLWFFDCWEKFVSALETYLIGGVLKTVHGNLSGSVVWPELAFACSTPDTSSLQCEVSWMNESTLMWSVGRSTDPIIAAAVFVLFHLLLLGYFRLFHATYLSKSTVLGAMLKHIHHSPNCEEMNLAVWSPLLLLCSTALTISPPALEITAGHQIVAGDLCPGVDRTSSSSFVTLNDAFAACLLACGQRSDKESYGFSWTS</sequence>
<evidence type="ECO:0000256" key="1">
    <source>
        <dbReference type="SAM" id="Phobius"/>
    </source>
</evidence>
<feature type="signal peptide" evidence="2">
    <location>
        <begin position="1"/>
        <end position="24"/>
    </location>
</feature>
<organism evidence="3 4">
    <name type="scientific">Trichinella papuae</name>
    <dbReference type="NCBI Taxonomy" id="268474"/>
    <lineage>
        <taxon>Eukaryota</taxon>
        <taxon>Metazoa</taxon>
        <taxon>Ecdysozoa</taxon>
        <taxon>Nematoda</taxon>
        <taxon>Enoplea</taxon>
        <taxon>Dorylaimia</taxon>
        <taxon>Trichinellida</taxon>
        <taxon>Trichinellidae</taxon>
        <taxon>Trichinella</taxon>
    </lineage>
</organism>
<name>A0A0V1MFN4_9BILA</name>
<keyword evidence="2" id="KW-0732">Signal</keyword>
<comment type="caution">
    <text evidence="3">The sequence shown here is derived from an EMBL/GenBank/DDBJ whole genome shotgun (WGS) entry which is preliminary data.</text>
</comment>
<gene>
    <name evidence="3" type="ORF">T10_3193</name>
</gene>
<feature type="chain" id="PRO_5006882504" evidence="2">
    <location>
        <begin position="25"/>
        <end position="209"/>
    </location>
</feature>
<keyword evidence="1" id="KW-0812">Transmembrane</keyword>
<dbReference type="AlphaFoldDB" id="A0A0V1MFN4"/>
<reference evidence="3 4" key="1">
    <citation type="submission" date="2015-01" db="EMBL/GenBank/DDBJ databases">
        <title>Evolution of Trichinella species and genotypes.</title>
        <authorList>
            <person name="Korhonen P.K."/>
            <person name="Edoardo P."/>
            <person name="Giuseppe L.R."/>
            <person name="Gasser R.B."/>
        </authorList>
    </citation>
    <scope>NUCLEOTIDE SEQUENCE [LARGE SCALE GENOMIC DNA]</scope>
    <source>
        <strain evidence="3">ISS1980</strain>
    </source>
</reference>
<proteinExistence type="predicted"/>